<evidence type="ECO:0000256" key="3">
    <source>
        <dbReference type="ARBA" id="ARBA00022692"/>
    </source>
</evidence>
<comment type="subcellular location">
    <subcellularLocation>
        <location evidence="1">Cell membrane</location>
        <topology evidence="1">Multi-pass membrane protein</topology>
    </subcellularLocation>
</comment>
<name>A0ABU6K7J8_9RHOO</name>
<dbReference type="Proteomes" id="UP001331561">
    <property type="component" value="Unassembled WGS sequence"/>
</dbReference>
<evidence type="ECO:0000256" key="6">
    <source>
        <dbReference type="SAM" id="Coils"/>
    </source>
</evidence>
<evidence type="ECO:0000259" key="9">
    <source>
        <dbReference type="Pfam" id="PF13807"/>
    </source>
</evidence>
<keyword evidence="11" id="KW-1185">Reference proteome</keyword>
<evidence type="ECO:0000313" key="10">
    <source>
        <dbReference type="EMBL" id="MEC5387843.1"/>
    </source>
</evidence>
<dbReference type="InterPro" id="IPR032807">
    <property type="entry name" value="GNVR"/>
</dbReference>
<feature type="transmembrane region" description="Helical" evidence="7">
    <location>
        <begin position="398"/>
        <end position="418"/>
    </location>
</feature>
<evidence type="ECO:0000256" key="2">
    <source>
        <dbReference type="ARBA" id="ARBA00022475"/>
    </source>
</evidence>
<evidence type="ECO:0000256" key="5">
    <source>
        <dbReference type="ARBA" id="ARBA00023136"/>
    </source>
</evidence>
<keyword evidence="3 7" id="KW-0812">Transmembrane</keyword>
<dbReference type="NCBIfam" id="TIGR03017">
    <property type="entry name" value="EpsF"/>
    <property type="match status" value="1"/>
</dbReference>
<feature type="domain" description="Polysaccharide chain length determinant N-terminal" evidence="8">
    <location>
        <begin position="2"/>
        <end position="87"/>
    </location>
</feature>
<accession>A0ABU6K7J8</accession>
<dbReference type="RefSeq" id="WP_327600817.1">
    <property type="nucleotide sequence ID" value="NZ_JAYXHS010000004.1"/>
</dbReference>
<evidence type="ECO:0000313" key="11">
    <source>
        <dbReference type="Proteomes" id="UP001331561"/>
    </source>
</evidence>
<evidence type="ECO:0000259" key="8">
    <source>
        <dbReference type="Pfam" id="PF02706"/>
    </source>
</evidence>
<dbReference type="InterPro" id="IPR017468">
    <property type="entry name" value="Chain_len_reg_EpsF"/>
</dbReference>
<protein>
    <submittedName>
        <fullName evidence="10">Chain length determinant protein EpsF</fullName>
    </submittedName>
</protein>
<dbReference type="EMBL" id="JAYXHS010000004">
    <property type="protein sequence ID" value="MEC5387843.1"/>
    <property type="molecule type" value="Genomic_DNA"/>
</dbReference>
<dbReference type="InterPro" id="IPR050445">
    <property type="entry name" value="Bact_polysacc_biosynth/exp"/>
</dbReference>
<evidence type="ECO:0000256" key="1">
    <source>
        <dbReference type="ARBA" id="ARBA00004651"/>
    </source>
</evidence>
<gene>
    <name evidence="10" type="primary">epsF</name>
    <name evidence="10" type="ORF">VVD49_19075</name>
</gene>
<dbReference type="Pfam" id="PF13807">
    <property type="entry name" value="GNVR"/>
    <property type="match status" value="1"/>
</dbReference>
<feature type="coiled-coil region" evidence="6">
    <location>
        <begin position="257"/>
        <end position="305"/>
    </location>
</feature>
<proteinExistence type="predicted"/>
<dbReference type="PANTHER" id="PTHR32309">
    <property type="entry name" value="TYROSINE-PROTEIN KINASE"/>
    <property type="match status" value="1"/>
</dbReference>
<evidence type="ECO:0000256" key="4">
    <source>
        <dbReference type="ARBA" id="ARBA00022989"/>
    </source>
</evidence>
<comment type="caution">
    <text evidence="10">The sequence shown here is derived from an EMBL/GenBank/DDBJ whole genome shotgun (WGS) entry which is preliminary data.</text>
</comment>
<keyword evidence="4 7" id="KW-1133">Transmembrane helix</keyword>
<organism evidence="10 11">
    <name type="scientific">Uliginosibacterium silvisoli</name>
    <dbReference type="NCBI Taxonomy" id="3114758"/>
    <lineage>
        <taxon>Bacteria</taxon>
        <taxon>Pseudomonadati</taxon>
        <taxon>Pseudomonadota</taxon>
        <taxon>Betaproteobacteria</taxon>
        <taxon>Rhodocyclales</taxon>
        <taxon>Zoogloeaceae</taxon>
        <taxon>Uliginosibacterium</taxon>
    </lineage>
</organism>
<feature type="domain" description="Tyrosine-protein kinase G-rich" evidence="9">
    <location>
        <begin position="347"/>
        <end position="418"/>
    </location>
</feature>
<dbReference type="InterPro" id="IPR003856">
    <property type="entry name" value="LPS_length_determ_N"/>
</dbReference>
<evidence type="ECO:0000256" key="7">
    <source>
        <dbReference type="SAM" id="Phobius"/>
    </source>
</evidence>
<dbReference type="Pfam" id="PF02706">
    <property type="entry name" value="Wzz"/>
    <property type="match status" value="1"/>
</dbReference>
<keyword evidence="2" id="KW-1003">Cell membrane</keyword>
<reference evidence="10 11" key="1">
    <citation type="submission" date="2024-01" db="EMBL/GenBank/DDBJ databases">
        <title>Uliginosibacterium soil sp. nov.</title>
        <authorList>
            <person name="Lv Y."/>
        </authorList>
    </citation>
    <scope>NUCLEOTIDE SEQUENCE [LARGE SCALE GENOMIC DNA]</scope>
    <source>
        <strain evidence="10 11">H3</strain>
    </source>
</reference>
<sequence>MSIDQLVRVLRARWLTLALSIAVCVALVAGATQFMEKKYSATATVVVDIKSADPVSGAVVMPPATANYLATQVGVINSNRVMRRVIEFLALDKDPAHIAAWQRSTGGHGDIKEWLCGFLLSRLSVRASHDGNLIDITAIWTDPAMASKVANAVARAYITTNLELKVEPAKEYANWFGERTTTSRDALEKAQIRLSEYQRSSGIVESDAKLDVENARLAELSTQLVALQGITADSASRQRQTSGNVDTLPEVMANPMVGTLKTELARMEAKREELAGRVGSAHPDMQRADSEIAALRERIAAESKRVATAIGTNNRINQERESVLRSALEAQKRRVLAITKQRDEIGFLQADVANAQRAYDLVTQRLAQTSLESQSQTANVMVVTPAVTPLRPVSPRPALNILVALMLGLLVGIAIVLVSERLDKRVRSESDLRDALLIPMLGGVSAA</sequence>
<keyword evidence="6" id="KW-0175">Coiled coil</keyword>
<dbReference type="PANTHER" id="PTHR32309:SF13">
    <property type="entry name" value="FERRIC ENTEROBACTIN TRANSPORT PROTEIN FEPE"/>
    <property type="match status" value="1"/>
</dbReference>
<keyword evidence="5 7" id="KW-0472">Membrane</keyword>